<accession>A0ABS4Y062</accession>
<feature type="region of interest" description="Disordered" evidence="2">
    <location>
        <begin position="1805"/>
        <end position="1828"/>
    </location>
</feature>
<dbReference type="Pfam" id="PF07591">
    <property type="entry name" value="PT-HINT"/>
    <property type="match status" value="1"/>
</dbReference>
<feature type="region of interest" description="Disordered" evidence="2">
    <location>
        <begin position="809"/>
        <end position="835"/>
    </location>
</feature>
<feature type="domain" description="Hint" evidence="3">
    <location>
        <begin position="2040"/>
        <end position="2141"/>
    </location>
</feature>
<dbReference type="InterPro" id="IPR050708">
    <property type="entry name" value="T6SS_VgrG/RHS"/>
</dbReference>
<dbReference type="PANTHER" id="PTHR32305:SF17">
    <property type="entry name" value="TRNA NUCLEASE WAPA"/>
    <property type="match status" value="1"/>
</dbReference>
<dbReference type="PANTHER" id="PTHR32305">
    <property type="match status" value="1"/>
</dbReference>
<feature type="region of interest" description="Disordered" evidence="2">
    <location>
        <begin position="1051"/>
        <end position="1104"/>
    </location>
</feature>
<keyword evidence="1" id="KW-0677">Repeat</keyword>
<feature type="region of interest" description="Disordered" evidence="2">
    <location>
        <begin position="1334"/>
        <end position="1360"/>
    </location>
</feature>
<comment type="caution">
    <text evidence="4">The sequence shown here is derived from an EMBL/GenBank/DDBJ whole genome shotgun (WGS) entry which is preliminary data.</text>
</comment>
<evidence type="ECO:0000313" key="5">
    <source>
        <dbReference type="Proteomes" id="UP001519291"/>
    </source>
</evidence>
<evidence type="ECO:0000256" key="2">
    <source>
        <dbReference type="SAM" id="MobiDB-lite"/>
    </source>
</evidence>
<keyword evidence="5" id="KW-1185">Reference proteome</keyword>
<feature type="compositionally biased region" description="Basic and acidic residues" evidence="2">
    <location>
        <begin position="60"/>
        <end position="82"/>
    </location>
</feature>
<feature type="compositionally biased region" description="Basic and acidic residues" evidence="2">
    <location>
        <begin position="1634"/>
        <end position="1649"/>
    </location>
</feature>
<gene>
    <name evidence="4" type="ORF">JO379_001628</name>
</gene>
<reference evidence="4 5" key="1">
    <citation type="submission" date="2021-03" db="EMBL/GenBank/DDBJ databases">
        <title>Sequencing the genomes of 1000 actinobacteria strains.</title>
        <authorList>
            <person name="Klenk H.-P."/>
        </authorList>
    </citation>
    <scope>NUCLEOTIDE SEQUENCE [LARGE SCALE GENOMIC DNA]</scope>
    <source>
        <strain evidence="4 5">DSM 41480</strain>
    </source>
</reference>
<dbReference type="InterPro" id="IPR006530">
    <property type="entry name" value="YD"/>
</dbReference>
<dbReference type="Gene3D" id="2.170.16.10">
    <property type="entry name" value="Hedgehog/Intein (Hint) domain"/>
    <property type="match status" value="1"/>
</dbReference>
<dbReference type="NCBIfam" id="TIGR03696">
    <property type="entry name" value="Rhs_assc_core"/>
    <property type="match status" value="1"/>
</dbReference>
<dbReference type="Pfam" id="PF05593">
    <property type="entry name" value="RHS_repeat"/>
    <property type="match status" value="1"/>
</dbReference>
<proteinExistence type="predicted"/>
<evidence type="ECO:0000256" key="1">
    <source>
        <dbReference type="ARBA" id="ARBA00022737"/>
    </source>
</evidence>
<sequence length="2301" mass="247567">MNGKARTRMSAWQRRVALTVSTVLVGALLQGVGFPAAAADGSLPGAPGAGKPVEGGTADVKPRKLDRSPRTPEKAPKADWAEGGRAVVDLSGLAGRGGDKSGHTLTADGLPVSLLAAPPSTRQGKGSKAAPAEAVPTGKAEVRVLDREVAERAGVDGLLFTVTPEAHKAGTRGTSGDAGVRVDYSRFAQAFGGGYASRLQLVELPACALTSPGKPACRRGKPVGAKNDTEKQTLTAHAVTLRSGAATVLAAAPAASGEKGDYKATSLSPSSTWKTDLNSGAFSWSYNIPVPDVPGGLKPNIGLGYSSSAIDGRTGNTNNQSSWVGDGFDLWPGFIERRYKPCSEDDVKNADGNKPGDLCWAYDNATISFNGKAGELVPAGDNQWKLKNDDGTKIARLTGSEHDNGDNDNEYWRLTAPNGTRYYFGYHKLNGWAKGKDTTDSTWTVPVYGNNAGEPCHKDAFKDSWCQQGWRWNLDYAVDRHGNAVGYYYGKETNAYGRNLEAKDDTTYTRGGYLKRVEYGLKSADLYAKPLAKADFTNAERCLPQDKDKVTCSEDTIDDKKAYWYDTPWDLNCKAGTECDKGRLSPSFWTRKRLTDITASVLKSDGTYAPVDSWKIGHRWGMADTDYQLLLDSVQHTGQSASPAITLPKTTFAYTQRPNRLDKTGDGKAPFIKERLSTIADEGGGQTDVTYSTPVCDWGKLPTPESNTTRCFPQYLSGAGSEDPTQQWFNKYVVDSVTATDRTGGSPNQVTRYYYLGDAAWHFDDDDGLTKEKFKTWSGWRGYGHVRVQTGGQGAGAMKSQEDSYFLRGMDGDKKATSGGTKSVNITLGKDEGDPITDHESAAGFLYKTESYSGPDGKILAKTVSRPWHHETAKKARSWGTVTANFTGTESARTSTSLDDGAGVKWRQTATASVFDTTTGRAKQVDDYGDTSTTADDRCTRTTYADNADENILSLPSRVETLATACDTTVVDRSKAVLSDVRTAYDGGAYGASPTKGDATSVATLKKHDGSQATYLESGTTVDSYGRPLAVTDLTADVVFDLAGKQLSTTKRSDGRTTTTAYAPDNGFPTTVTTTTPPSKAGDATTAQTTKTTVDPLRGQPVTKWDANNKRTDFVYDALGRSTKIWLANRAKAAGGAPSYEFTYTITDGKPVSVGTRTLNNKSGQLTSYTLYDGFLRPRQTQAPGPDGGRLLTDTFYDDRGLMAKTFATYYAQGAPATALFAPDDALKVESQTWNAYDGLGRVTESKQIAGNSEVGKPLATTRTLYGGDRTTVIPPVGSTATTTVIDARGQTKELHQLRSRSTDADADVTRYSYTPAGKLAEVTDPAGNSWSYNYDQLGRQTSASDPDKGTTTSSYDDRGQLISVSNARKNKNTLFYGYDNLGRKTDIREGSATGNKLAEWTYDTVTNGKGQIASATRYVNNNAYTTRVEEYDSLNRATSTSTVVPANEGALAGTYVSRTAYDPSGTVQSQTFPPAGSLPGVAVVYMYDETLRSVQAGTSDGLKGEISSYSLTGKPLQSRLSHNGGKVTQITNGYEWGTQRLANTRVDRQDARAADKAATYTYDETGNVRAVSEVAPDGTDTQCFTYDYLRRVTDEWTQSAASCAGAPIGNLIGGSAPYWNSYTYDKTGNRLTETRHDVGGNTSKDTKRTYTYPAAGKSQPHTLTAVETTGPTGTAKDSYAYDQTGNTTARTLGGDTEALDWDVEGHLAKVTESKDDKVAETTSYVYDAEGQRLIGRTDTETTLYLGATEITLAKGSTKPKATRYFDLGGVQAVQNDDGTASFVIGDHLGTGQLAIDTATTSATRRRTTPFGNPRGEQPKNWPGTKGFIGGTTDTTTGLTHLGAREYDPTTGRFISVDPVMDLSDPQQNHGYSYANNNPATLSDPSGLRPDGACGGAGACRTNDKKKEVPVWETWEYDGDGWEWGTSSSVTSKPWEEDGVEYTRTEWFGNQGNYYSYATTVDKWTRPEKSGPSVASIFASIVKSVALPDTGAWKDCFHGSVSGCGWAATDLPSPLKAAKALKVAKNLKGLKRAEEAAKNCHSFLPGTAVLLADGTSKNIEDVVIGDKVLATDPETGKTTEREVVASIVTEDDKEFTDLTVKTSQGEASLIATDTHPFWDAGQKKWVDAGEVTSGTRLHAPNGDTVEVTAVRHFRKQQRTHDLTVKRTHTYYVLAGETPVLVHNAKCKVVAENDAGRFGDLNPGQVGDGLEAHHMPQDGLGFLARNEGGAIVMKQGDHALTRTYKSLGRATKAAESGMPFRTVLARDIWDLRRIGQQQYGDPSYFNPGIQGLLGYYRRVGML</sequence>
<dbReference type="InterPro" id="IPR036844">
    <property type="entry name" value="Hint_dom_sf"/>
</dbReference>
<protein>
    <submittedName>
        <fullName evidence="4">RHS repeat-associated protein</fullName>
    </submittedName>
</protein>
<organism evidence="4 5">
    <name type="scientific">Streptomyces syringium</name>
    <dbReference type="NCBI Taxonomy" id="76729"/>
    <lineage>
        <taxon>Bacteria</taxon>
        <taxon>Bacillati</taxon>
        <taxon>Actinomycetota</taxon>
        <taxon>Actinomycetes</taxon>
        <taxon>Kitasatosporales</taxon>
        <taxon>Streptomycetaceae</taxon>
        <taxon>Streptomyces</taxon>
    </lineage>
</organism>
<dbReference type="Proteomes" id="UP001519291">
    <property type="component" value="Unassembled WGS sequence"/>
</dbReference>
<dbReference type="InterPro" id="IPR056823">
    <property type="entry name" value="TEN-like_YD-shell"/>
</dbReference>
<dbReference type="EMBL" id="JAGIOH010000001">
    <property type="protein sequence ID" value="MBP2402159.1"/>
    <property type="molecule type" value="Genomic_DNA"/>
</dbReference>
<dbReference type="SUPFAM" id="SSF51294">
    <property type="entry name" value="Hedgehog/intein (Hint) domain"/>
    <property type="match status" value="1"/>
</dbReference>
<feature type="region of interest" description="Disordered" evidence="2">
    <location>
        <begin position="45"/>
        <end position="134"/>
    </location>
</feature>
<name>A0ABS4Y062_9ACTN</name>
<dbReference type="SMART" id="SM00306">
    <property type="entry name" value="HintN"/>
    <property type="match status" value="1"/>
</dbReference>
<feature type="compositionally biased region" description="Low complexity" evidence="2">
    <location>
        <begin position="1069"/>
        <end position="1093"/>
    </location>
</feature>
<dbReference type="Gene3D" id="2.180.10.10">
    <property type="entry name" value="RHS repeat-associated core"/>
    <property type="match status" value="2"/>
</dbReference>
<evidence type="ECO:0000259" key="3">
    <source>
        <dbReference type="SMART" id="SM00306"/>
    </source>
</evidence>
<dbReference type="Pfam" id="PF25023">
    <property type="entry name" value="TEN_YD-shell"/>
    <property type="match status" value="1"/>
</dbReference>
<dbReference type="GeneID" id="91568498"/>
<dbReference type="InterPro" id="IPR022385">
    <property type="entry name" value="Rhs_assc_core"/>
</dbReference>
<dbReference type="InterPro" id="IPR031325">
    <property type="entry name" value="RHS_repeat"/>
</dbReference>
<dbReference type="CDD" id="cd00081">
    <property type="entry name" value="Hint"/>
    <property type="match status" value="1"/>
</dbReference>
<evidence type="ECO:0000313" key="4">
    <source>
        <dbReference type="EMBL" id="MBP2402159.1"/>
    </source>
</evidence>
<dbReference type="InterPro" id="IPR003587">
    <property type="entry name" value="Hint_dom_N"/>
</dbReference>
<dbReference type="RefSeq" id="WP_209514447.1">
    <property type="nucleotide sequence ID" value="NZ_JAGIOH010000001.1"/>
</dbReference>
<feature type="compositionally biased region" description="Polar residues" evidence="2">
    <location>
        <begin position="1334"/>
        <end position="1355"/>
    </location>
</feature>
<dbReference type="NCBIfam" id="TIGR01643">
    <property type="entry name" value="YD_repeat_2x"/>
    <property type="match status" value="2"/>
</dbReference>
<feature type="region of interest" description="Disordered" evidence="2">
    <location>
        <begin position="1634"/>
        <end position="1657"/>
    </location>
</feature>